<dbReference type="RefSeq" id="WP_128214420.1">
    <property type="nucleotide sequence ID" value="NZ_CP025746.1"/>
</dbReference>
<dbReference type="InterPro" id="IPR032256">
    <property type="entry name" value="DUF4829"/>
</dbReference>
<keyword evidence="3" id="KW-1185">Reference proteome</keyword>
<feature type="domain" description="DUF4829" evidence="1">
    <location>
        <begin position="12"/>
        <end position="128"/>
    </location>
</feature>
<evidence type="ECO:0000313" key="2">
    <source>
        <dbReference type="EMBL" id="QAA33696.1"/>
    </source>
</evidence>
<dbReference type="Proteomes" id="UP000286268">
    <property type="component" value="Chromosome"/>
</dbReference>
<evidence type="ECO:0000313" key="3">
    <source>
        <dbReference type="Proteomes" id="UP000286268"/>
    </source>
</evidence>
<gene>
    <name evidence="2" type="ORF">C1I91_19820</name>
</gene>
<dbReference type="Pfam" id="PF16111">
    <property type="entry name" value="DUF4829"/>
    <property type="match status" value="1"/>
</dbReference>
<accession>A0A410DX04</accession>
<dbReference type="EMBL" id="CP025746">
    <property type="protein sequence ID" value="QAA33696.1"/>
    <property type="molecule type" value="Genomic_DNA"/>
</dbReference>
<proteinExistence type="predicted"/>
<sequence length="129" mass="15516">MNNKIDKNLRPEQVIEKYFEFYNKKDSKKVLSTMTDFNKGTRFFEFDKLKYVKLKNIEDVSYKQSKDYMTYGRGKVNGIKEDNVRVYKVDFNCRYNKDTSDYKSGDMDEYFTLVRENQSSPWLIDEVGE</sequence>
<evidence type="ECO:0000259" key="1">
    <source>
        <dbReference type="Pfam" id="PF16111"/>
    </source>
</evidence>
<dbReference type="OrthoDB" id="1933189at2"/>
<dbReference type="KEGG" id="cmah:C1I91_19820"/>
<name>A0A410DX04_9CLOT</name>
<protein>
    <submittedName>
        <fullName evidence="2">DUF4829 domain-containing protein</fullName>
    </submittedName>
</protein>
<reference evidence="2 3" key="1">
    <citation type="submission" date="2018-01" db="EMBL/GenBank/DDBJ databases">
        <title>Genome Sequencing and Assembly of Anaerobacter polyendosporus strain CT4.</title>
        <authorList>
            <person name="Tachaapaikoon C."/>
            <person name="Sutheeworapong S."/>
            <person name="Jenjaroenpun P."/>
            <person name="Wongsurawat T."/>
            <person name="Nookeaw I."/>
            <person name="Cheawchanlertfa P."/>
            <person name="Kosugi A."/>
            <person name="Cheevadhanarak S."/>
            <person name="Ratanakhanokchai K."/>
        </authorList>
    </citation>
    <scope>NUCLEOTIDE SEQUENCE [LARGE SCALE GENOMIC DNA]</scope>
    <source>
        <strain evidence="2 3">CT4</strain>
    </source>
</reference>
<organism evidence="2 3">
    <name type="scientific">Clostridium manihotivorum</name>
    <dbReference type="NCBI Taxonomy" id="2320868"/>
    <lineage>
        <taxon>Bacteria</taxon>
        <taxon>Bacillati</taxon>
        <taxon>Bacillota</taxon>
        <taxon>Clostridia</taxon>
        <taxon>Eubacteriales</taxon>
        <taxon>Clostridiaceae</taxon>
        <taxon>Clostridium</taxon>
    </lineage>
</organism>
<dbReference type="AlphaFoldDB" id="A0A410DX04"/>